<dbReference type="AlphaFoldDB" id="A0A817BJ81"/>
<accession>A0A817BJ81</accession>
<name>A0A817BJ81_BRANA</name>
<protein>
    <submittedName>
        <fullName evidence="1">(rape) hypothetical protein</fullName>
    </submittedName>
</protein>
<gene>
    <name evidence="1" type="ORF">DARMORV10_A10P13060.1</name>
</gene>
<dbReference type="Proteomes" id="UP001295469">
    <property type="component" value="Chromosome A10"/>
</dbReference>
<reference evidence="1" key="1">
    <citation type="submission" date="2021-01" db="EMBL/GenBank/DDBJ databases">
        <authorList>
            <consortium name="Genoscope - CEA"/>
            <person name="William W."/>
        </authorList>
    </citation>
    <scope>NUCLEOTIDE SEQUENCE</scope>
</reference>
<proteinExistence type="predicted"/>
<evidence type="ECO:0000313" key="1">
    <source>
        <dbReference type="EMBL" id="CAF2328637.1"/>
    </source>
</evidence>
<organism evidence="1">
    <name type="scientific">Brassica napus</name>
    <name type="common">Rape</name>
    <dbReference type="NCBI Taxonomy" id="3708"/>
    <lineage>
        <taxon>Eukaryota</taxon>
        <taxon>Viridiplantae</taxon>
        <taxon>Streptophyta</taxon>
        <taxon>Embryophyta</taxon>
        <taxon>Tracheophyta</taxon>
        <taxon>Spermatophyta</taxon>
        <taxon>Magnoliopsida</taxon>
        <taxon>eudicotyledons</taxon>
        <taxon>Gunneridae</taxon>
        <taxon>Pentapetalae</taxon>
        <taxon>rosids</taxon>
        <taxon>malvids</taxon>
        <taxon>Brassicales</taxon>
        <taxon>Brassicaceae</taxon>
        <taxon>Brassiceae</taxon>
        <taxon>Brassica</taxon>
    </lineage>
</organism>
<sequence length="85" mass="9957">MVVSLWLHIYGSREIAVYHREELDVQSNCSLEEPAKKLIELCLIHILDVSANQFQKLRHLNLCCYAEQDKQTVKEQEEEQTLNNS</sequence>
<dbReference type="EMBL" id="HG994364">
    <property type="protein sequence ID" value="CAF2328637.1"/>
    <property type="molecule type" value="Genomic_DNA"/>
</dbReference>